<gene>
    <name evidence="1" type="ORF">XNOV1_A029756</name>
</gene>
<sequence length="101" mass="11354">MPRVLSQSRELSKRLFIGPAGSWTAVSPTGGLFRLADTQAGRAGQDQTPGEGADYFLWTESAPWWIRTVLDQRKNDDDNTDDIIKPRRGRRFALVPPPVWS</sequence>
<dbReference type="AlphaFoldDB" id="A0AAV1GT72"/>
<dbReference type="EMBL" id="OY660880">
    <property type="protein sequence ID" value="CAJ1077062.1"/>
    <property type="molecule type" value="Genomic_DNA"/>
</dbReference>
<reference evidence="1" key="1">
    <citation type="submission" date="2023-08" db="EMBL/GenBank/DDBJ databases">
        <authorList>
            <person name="Alioto T."/>
            <person name="Alioto T."/>
            <person name="Gomez Garrido J."/>
        </authorList>
    </citation>
    <scope>NUCLEOTIDE SEQUENCE</scope>
</reference>
<protein>
    <submittedName>
        <fullName evidence="1">Uncharacterized protein</fullName>
    </submittedName>
</protein>
<name>A0AAV1GT72_XYRNO</name>
<proteinExistence type="predicted"/>
<organism evidence="1 2">
    <name type="scientific">Xyrichtys novacula</name>
    <name type="common">Pearly razorfish</name>
    <name type="synonym">Hemipteronotus novacula</name>
    <dbReference type="NCBI Taxonomy" id="13765"/>
    <lineage>
        <taxon>Eukaryota</taxon>
        <taxon>Metazoa</taxon>
        <taxon>Chordata</taxon>
        <taxon>Craniata</taxon>
        <taxon>Vertebrata</taxon>
        <taxon>Euteleostomi</taxon>
        <taxon>Actinopterygii</taxon>
        <taxon>Neopterygii</taxon>
        <taxon>Teleostei</taxon>
        <taxon>Neoteleostei</taxon>
        <taxon>Acanthomorphata</taxon>
        <taxon>Eupercaria</taxon>
        <taxon>Labriformes</taxon>
        <taxon>Labridae</taxon>
        <taxon>Xyrichtys</taxon>
    </lineage>
</organism>
<evidence type="ECO:0000313" key="1">
    <source>
        <dbReference type="EMBL" id="CAJ1077062.1"/>
    </source>
</evidence>
<accession>A0AAV1GT72</accession>
<evidence type="ECO:0000313" key="2">
    <source>
        <dbReference type="Proteomes" id="UP001178508"/>
    </source>
</evidence>
<keyword evidence="2" id="KW-1185">Reference proteome</keyword>
<dbReference type="Proteomes" id="UP001178508">
    <property type="component" value="Chromosome 17"/>
</dbReference>